<organism evidence="2 3">
    <name type="scientific">Edaphobacter modestus</name>
    <dbReference type="NCBI Taxonomy" id="388466"/>
    <lineage>
        <taxon>Bacteria</taxon>
        <taxon>Pseudomonadati</taxon>
        <taxon>Acidobacteriota</taxon>
        <taxon>Terriglobia</taxon>
        <taxon>Terriglobales</taxon>
        <taxon>Acidobacteriaceae</taxon>
        <taxon>Edaphobacter</taxon>
    </lineage>
</organism>
<evidence type="ECO:0000313" key="3">
    <source>
        <dbReference type="Proteomes" id="UP000292958"/>
    </source>
</evidence>
<comment type="caution">
    <text evidence="2">The sequence shown here is derived from an EMBL/GenBank/DDBJ whole genome shotgun (WGS) entry which is preliminary data.</text>
</comment>
<dbReference type="AlphaFoldDB" id="A0A4V2G559"/>
<dbReference type="EMBL" id="SHKW01000001">
    <property type="protein sequence ID" value="RZU43566.1"/>
    <property type="molecule type" value="Genomic_DNA"/>
</dbReference>
<keyword evidence="3" id="KW-1185">Reference proteome</keyword>
<gene>
    <name evidence="2" type="ORF">BDD14_5237</name>
</gene>
<dbReference type="OrthoDB" id="119928at2"/>
<evidence type="ECO:0000313" key="2">
    <source>
        <dbReference type="EMBL" id="RZU43566.1"/>
    </source>
</evidence>
<reference evidence="2 3" key="1">
    <citation type="submission" date="2019-02" db="EMBL/GenBank/DDBJ databases">
        <title>Genomic Encyclopedia of Archaeal and Bacterial Type Strains, Phase II (KMG-II): from individual species to whole genera.</title>
        <authorList>
            <person name="Goeker M."/>
        </authorList>
    </citation>
    <scope>NUCLEOTIDE SEQUENCE [LARGE SCALE GENOMIC DNA]</scope>
    <source>
        <strain evidence="2 3">DSM 18101</strain>
    </source>
</reference>
<keyword evidence="1" id="KW-0812">Transmembrane</keyword>
<evidence type="ECO:0000256" key="1">
    <source>
        <dbReference type="SAM" id="Phobius"/>
    </source>
</evidence>
<proteinExistence type="predicted"/>
<protein>
    <submittedName>
        <fullName evidence="2">Uncharacterized protein</fullName>
    </submittedName>
</protein>
<dbReference type="RefSeq" id="WP_130422222.1">
    <property type="nucleotide sequence ID" value="NZ_SHKW01000001.1"/>
</dbReference>
<keyword evidence="1" id="KW-0472">Membrane</keyword>
<feature type="transmembrane region" description="Helical" evidence="1">
    <location>
        <begin position="26"/>
        <end position="44"/>
    </location>
</feature>
<name>A0A4V2G559_9BACT</name>
<keyword evidence="1" id="KW-1133">Transmembrane helix</keyword>
<dbReference type="Proteomes" id="UP000292958">
    <property type="component" value="Unassembled WGS sequence"/>
</dbReference>
<sequence length="113" mass="12853">MSLDLTPVHRNLHTKVTFLGLEFEDLILVLALAALMNLLAHFAGNDAHFLGMPLNIFMEFVVPVLAVPFLILFKYGRPRGYLTDLVRSFFSPRAWCALERDSQQAEAYVVEEE</sequence>
<feature type="transmembrane region" description="Helical" evidence="1">
    <location>
        <begin position="56"/>
        <end position="73"/>
    </location>
</feature>
<accession>A0A4V2G559</accession>